<dbReference type="EMBL" id="BARU01037015">
    <property type="protein sequence ID" value="GAH83517.1"/>
    <property type="molecule type" value="Genomic_DNA"/>
</dbReference>
<accession>X1IPB1</accession>
<organism evidence="2">
    <name type="scientific">marine sediment metagenome</name>
    <dbReference type="NCBI Taxonomy" id="412755"/>
    <lineage>
        <taxon>unclassified sequences</taxon>
        <taxon>metagenomes</taxon>
        <taxon>ecological metagenomes</taxon>
    </lineage>
</organism>
<evidence type="ECO:0000256" key="1">
    <source>
        <dbReference type="SAM" id="MobiDB-lite"/>
    </source>
</evidence>
<evidence type="ECO:0000313" key="2">
    <source>
        <dbReference type="EMBL" id="GAH83517.1"/>
    </source>
</evidence>
<dbReference type="AlphaFoldDB" id="X1IPB1"/>
<reference evidence="2" key="1">
    <citation type="journal article" date="2014" name="Front. Microbiol.">
        <title>High frequency of phylogenetically diverse reductive dehalogenase-homologous genes in deep subseafloor sedimentary metagenomes.</title>
        <authorList>
            <person name="Kawai M."/>
            <person name="Futagami T."/>
            <person name="Toyoda A."/>
            <person name="Takaki Y."/>
            <person name="Nishi S."/>
            <person name="Hori S."/>
            <person name="Arai W."/>
            <person name="Tsubouchi T."/>
            <person name="Morono Y."/>
            <person name="Uchiyama I."/>
            <person name="Ito T."/>
            <person name="Fujiyama A."/>
            <person name="Inagaki F."/>
            <person name="Takami H."/>
        </authorList>
    </citation>
    <scope>NUCLEOTIDE SEQUENCE</scope>
    <source>
        <strain evidence="2">Expedition CK06-06</strain>
    </source>
</reference>
<protein>
    <submittedName>
        <fullName evidence="2">Uncharacterized protein</fullName>
    </submittedName>
</protein>
<comment type="caution">
    <text evidence="2">The sequence shown here is derived from an EMBL/GenBank/DDBJ whole genome shotgun (WGS) entry which is preliminary data.</text>
</comment>
<sequence length="207" mass="23699">LLPYPRNNALEIQNYFNSLRHMAVMSYLFASFAAQRRHRNIGIIYTVQDWGWLDNRIRWLTHVLAICRDLWWSPWGKEEKIGRGELIGVNFWDVKGFYTGKPWTQGAPYLLKNAKAFWPCYDSYADVDTWTGLTKVELKKPTLKLDLTGGPDEEEGPLPGKPKGASPIKENDEALLNKLANTPGVDPRDLRSLALRLRNRERGSEAG</sequence>
<feature type="non-terminal residue" evidence="2">
    <location>
        <position position="1"/>
    </location>
</feature>
<name>X1IPB1_9ZZZZ</name>
<proteinExistence type="predicted"/>
<gene>
    <name evidence="2" type="ORF">S03H2_57727</name>
</gene>
<feature type="region of interest" description="Disordered" evidence="1">
    <location>
        <begin position="144"/>
        <end position="173"/>
    </location>
</feature>